<dbReference type="InterPro" id="IPR007712">
    <property type="entry name" value="RelE/ParE_toxin"/>
</dbReference>
<proteinExistence type="inferred from homology"/>
<dbReference type="Gene3D" id="3.30.2310.20">
    <property type="entry name" value="RelE-like"/>
    <property type="match status" value="1"/>
</dbReference>
<keyword evidence="5" id="KW-1185">Reference proteome</keyword>
<comment type="similarity">
    <text evidence="1 3">Belongs to the RelE toxin family.</text>
</comment>
<sequence length="98" mass="11682">MSQFRLTPAAQRDLSAIWDYTERNWGPNQAEVYLRQIQRTLELVSERNEFGRRRPDINRAYRSIPSGRHVIFYKCSNGAIEVIRILHQRMDPLRHLDS</sequence>
<evidence type="ECO:0000313" key="5">
    <source>
        <dbReference type="Proteomes" id="UP001243212"/>
    </source>
</evidence>
<dbReference type="PANTHER" id="PTHR33755">
    <property type="entry name" value="TOXIN PARE1-RELATED"/>
    <property type="match status" value="1"/>
</dbReference>
<protein>
    <recommendedName>
        <fullName evidence="3">Toxin</fullName>
    </recommendedName>
</protein>
<organism evidence="4 5">
    <name type="scientific">Trueperella bonasi</name>
    <dbReference type="NCBI Taxonomy" id="312286"/>
    <lineage>
        <taxon>Bacteria</taxon>
        <taxon>Bacillati</taxon>
        <taxon>Actinomycetota</taxon>
        <taxon>Actinomycetes</taxon>
        <taxon>Actinomycetales</taxon>
        <taxon>Actinomycetaceae</taxon>
        <taxon>Trueperella</taxon>
    </lineage>
</organism>
<dbReference type="Proteomes" id="UP001243212">
    <property type="component" value="Unassembled WGS sequence"/>
</dbReference>
<evidence type="ECO:0000256" key="1">
    <source>
        <dbReference type="ARBA" id="ARBA00006226"/>
    </source>
</evidence>
<dbReference type="InterPro" id="IPR051803">
    <property type="entry name" value="TA_system_RelE-like_toxin"/>
</dbReference>
<dbReference type="EMBL" id="JAUSQX010000001">
    <property type="protein sequence ID" value="MDP9805751.1"/>
    <property type="molecule type" value="Genomic_DNA"/>
</dbReference>
<dbReference type="PANTHER" id="PTHR33755:SF9">
    <property type="entry name" value="TOXIN PARE1"/>
    <property type="match status" value="1"/>
</dbReference>
<comment type="caution">
    <text evidence="4">The sequence shown here is derived from an EMBL/GenBank/DDBJ whole genome shotgun (WGS) entry which is preliminary data.</text>
</comment>
<dbReference type="RefSeq" id="WP_307682012.1">
    <property type="nucleotide sequence ID" value="NZ_JAUSQX010000001.1"/>
</dbReference>
<name>A0ABT9NED6_9ACTO</name>
<evidence type="ECO:0000256" key="2">
    <source>
        <dbReference type="ARBA" id="ARBA00022649"/>
    </source>
</evidence>
<evidence type="ECO:0000256" key="3">
    <source>
        <dbReference type="PIRNR" id="PIRNR029218"/>
    </source>
</evidence>
<keyword evidence="2" id="KW-1277">Toxin-antitoxin system</keyword>
<dbReference type="PIRSF" id="PIRSF029218">
    <property type="entry name" value="ParE"/>
    <property type="match status" value="1"/>
</dbReference>
<accession>A0ABT9NED6</accession>
<reference evidence="4 5" key="1">
    <citation type="submission" date="2023-07" db="EMBL/GenBank/DDBJ databases">
        <title>Sequencing the genomes of 1000 actinobacteria strains.</title>
        <authorList>
            <person name="Klenk H.-P."/>
        </authorList>
    </citation>
    <scope>NUCLEOTIDE SEQUENCE [LARGE SCALE GENOMIC DNA]</scope>
    <source>
        <strain evidence="4 5">DSM 17163</strain>
    </source>
</reference>
<dbReference type="InterPro" id="IPR028344">
    <property type="entry name" value="ParE1/4"/>
</dbReference>
<gene>
    <name evidence="4" type="ORF">J2S70_000333</name>
</gene>
<dbReference type="InterPro" id="IPR035093">
    <property type="entry name" value="RelE/ParE_toxin_dom_sf"/>
</dbReference>
<evidence type="ECO:0000313" key="4">
    <source>
        <dbReference type="EMBL" id="MDP9805751.1"/>
    </source>
</evidence>
<dbReference type="Pfam" id="PF05016">
    <property type="entry name" value="ParE_toxin"/>
    <property type="match status" value="1"/>
</dbReference>